<dbReference type="EMBL" id="CAVMBE010000007">
    <property type="protein sequence ID" value="CAK3856176.1"/>
    <property type="molecule type" value="Genomic_DNA"/>
</dbReference>
<evidence type="ECO:0000313" key="4">
    <source>
        <dbReference type="EMBL" id="CAK3856176.1"/>
    </source>
</evidence>
<feature type="chain" id="PRO_5042583187" description="Glycosyl transferase CAP10 domain-containing protein" evidence="2">
    <location>
        <begin position="26"/>
        <end position="436"/>
    </location>
</feature>
<sequence>MESLLSWKRLCYLLILLILIQFIAQYRGLDGSSTSPNPFTSQQQIPLNPEGEPADGLTQTQCDKLFPELYQEVDRAVAYWKGRGHTISPQDVDVSWRHGDDENRGGAIRILIHNNELRIVESKDPTIGHIGHRGREVGFLNILQRAIDSATAGGEKLPTIEAAIITQDIATNLPPDSSHAIWTWTRNVENEAHNRHWLIPNFDFWYSSPMGSYLDARRRAVQYSASFSEKIQKAVWRGTGWVNFKLRGALADLAKGKDWADIKILDFGGPEMEDGLAIEELCKYAMTVHTEGVSYSGRLKYLFNCDSLPIIHELEWMVYWYAALKKEGPQQNYIPVKRDWSDLEDKVKYYLAHPDESQRIIDNHLATFRDKYLTRAATSCYLRKLIQGYSTVAFTPEIYRPLGQGDGINRLRGISFESFTDIPRDFNESTLRLLDV</sequence>
<feature type="region of interest" description="Disordered" evidence="1">
    <location>
        <begin position="33"/>
        <end position="55"/>
    </location>
</feature>
<dbReference type="InterPro" id="IPR006598">
    <property type="entry name" value="CAP10"/>
</dbReference>
<dbReference type="Proteomes" id="UP001296104">
    <property type="component" value="Unassembled WGS sequence"/>
</dbReference>
<dbReference type="PANTHER" id="PTHR12203">
    <property type="entry name" value="KDEL LYS-ASP-GLU-LEU CONTAINING - RELATED"/>
    <property type="match status" value="1"/>
</dbReference>
<dbReference type="SMART" id="SM00672">
    <property type="entry name" value="CAP10"/>
    <property type="match status" value="1"/>
</dbReference>
<dbReference type="AlphaFoldDB" id="A0AAI8YTK2"/>
<reference evidence="4" key="1">
    <citation type="submission" date="2023-11" db="EMBL/GenBank/DDBJ databases">
        <authorList>
            <person name="Alioto T."/>
            <person name="Alioto T."/>
            <person name="Gomez Garrido J."/>
        </authorList>
    </citation>
    <scope>NUCLEOTIDE SEQUENCE</scope>
</reference>
<keyword evidence="5" id="KW-1185">Reference proteome</keyword>
<keyword evidence="2" id="KW-0732">Signal</keyword>
<dbReference type="PANTHER" id="PTHR12203:SF107">
    <property type="entry name" value="GLYCOSYL TRANSFERASE CAP10 DOMAIN-CONTAINING PROTEIN"/>
    <property type="match status" value="1"/>
</dbReference>
<dbReference type="InterPro" id="IPR051091">
    <property type="entry name" value="O-Glucosyltr/Glycosyltrsf_90"/>
</dbReference>
<feature type="domain" description="Glycosyl transferase CAP10" evidence="3">
    <location>
        <begin position="156"/>
        <end position="394"/>
    </location>
</feature>
<evidence type="ECO:0000259" key="3">
    <source>
        <dbReference type="SMART" id="SM00672"/>
    </source>
</evidence>
<evidence type="ECO:0000256" key="2">
    <source>
        <dbReference type="SAM" id="SignalP"/>
    </source>
</evidence>
<feature type="compositionally biased region" description="Polar residues" evidence="1">
    <location>
        <begin position="33"/>
        <end position="46"/>
    </location>
</feature>
<organism evidence="4 5">
    <name type="scientific">Lecanosticta acicola</name>
    <dbReference type="NCBI Taxonomy" id="111012"/>
    <lineage>
        <taxon>Eukaryota</taxon>
        <taxon>Fungi</taxon>
        <taxon>Dikarya</taxon>
        <taxon>Ascomycota</taxon>
        <taxon>Pezizomycotina</taxon>
        <taxon>Dothideomycetes</taxon>
        <taxon>Dothideomycetidae</taxon>
        <taxon>Mycosphaerellales</taxon>
        <taxon>Mycosphaerellaceae</taxon>
        <taxon>Lecanosticta</taxon>
    </lineage>
</organism>
<evidence type="ECO:0000313" key="5">
    <source>
        <dbReference type="Proteomes" id="UP001296104"/>
    </source>
</evidence>
<gene>
    <name evidence="4" type="ORF">LECACI_7A001742</name>
</gene>
<name>A0AAI8YTK2_9PEZI</name>
<evidence type="ECO:0000256" key="1">
    <source>
        <dbReference type="SAM" id="MobiDB-lite"/>
    </source>
</evidence>
<protein>
    <recommendedName>
        <fullName evidence="3">Glycosyl transferase CAP10 domain-containing protein</fullName>
    </recommendedName>
</protein>
<feature type="signal peptide" evidence="2">
    <location>
        <begin position="1"/>
        <end position="25"/>
    </location>
</feature>
<dbReference type="Pfam" id="PF05686">
    <property type="entry name" value="Glyco_transf_90"/>
    <property type="match status" value="1"/>
</dbReference>
<accession>A0AAI8YTK2</accession>
<comment type="caution">
    <text evidence="4">The sequence shown here is derived from an EMBL/GenBank/DDBJ whole genome shotgun (WGS) entry which is preliminary data.</text>
</comment>
<proteinExistence type="predicted"/>